<dbReference type="EMBL" id="BK016029">
    <property type="protein sequence ID" value="DAF90469.1"/>
    <property type="molecule type" value="Genomic_DNA"/>
</dbReference>
<protein>
    <submittedName>
        <fullName evidence="1">LysW biosynthesis protein LysW</fullName>
    </submittedName>
</protein>
<sequence>MKALKIKWLACDNCKPDEAGHVVVQTAEGCQDYLYSGDKAECPHCHATGVIDADGENAWVEWGDAESSAVEGKGANHE</sequence>
<accession>A0A8S5U7Q5</accession>
<reference evidence="1" key="1">
    <citation type="journal article" date="2021" name="Proc. Natl. Acad. Sci. U.S.A.">
        <title>A Catalog of Tens of Thousands of Viruses from Human Metagenomes Reveals Hidden Associations with Chronic Diseases.</title>
        <authorList>
            <person name="Tisza M.J."/>
            <person name="Buck C.B."/>
        </authorList>
    </citation>
    <scope>NUCLEOTIDE SEQUENCE</scope>
    <source>
        <strain evidence="1">CtdyF5</strain>
    </source>
</reference>
<organism evidence="1">
    <name type="scientific">Myoviridae sp. ctdyF5</name>
    <dbReference type="NCBI Taxonomy" id="2825144"/>
    <lineage>
        <taxon>Viruses</taxon>
        <taxon>Duplodnaviria</taxon>
        <taxon>Heunggongvirae</taxon>
        <taxon>Uroviricota</taxon>
        <taxon>Caudoviricetes</taxon>
    </lineage>
</organism>
<name>A0A8S5U7Q5_9CAUD</name>
<proteinExistence type="predicted"/>
<evidence type="ECO:0000313" key="1">
    <source>
        <dbReference type="EMBL" id="DAF90469.1"/>
    </source>
</evidence>